<protein>
    <submittedName>
        <fullName evidence="7">Membrane protein containing ABC-2 type transporter domain protein</fullName>
    </submittedName>
</protein>
<reference evidence="7" key="2">
    <citation type="journal article" date="2014" name="ISME J.">
        <title>Microbial stratification in low pH oxic and suboxic macroscopic growths along an acid mine drainage.</title>
        <authorList>
            <person name="Mendez-Garcia C."/>
            <person name="Mesa V."/>
            <person name="Sprenger R.R."/>
            <person name="Richter M."/>
            <person name="Diez M.S."/>
            <person name="Solano J."/>
            <person name="Bargiela R."/>
            <person name="Golyshina O.V."/>
            <person name="Manteca A."/>
            <person name="Ramos J.L."/>
            <person name="Gallego J.R."/>
            <person name="Llorente I."/>
            <person name="Martins Dos Santos V.A."/>
            <person name="Jensen O.N."/>
            <person name="Pelaez A.I."/>
            <person name="Sanchez J."/>
            <person name="Ferrer M."/>
        </authorList>
    </citation>
    <scope>NUCLEOTIDE SEQUENCE</scope>
</reference>
<dbReference type="GO" id="GO:0140359">
    <property type="term" value="F:ABC-type transporter activity"/>
    <property type="evidence" value="ECO:0007669"/>
    <property type="project" value="InterPro"/>
</dbReference>
<evidence type="ECO:0000256" key="2">
    <source>
        <dbReference type="ARBA" id="ARBA00022692"/>
    </source>
</evidence>
<name>T0ZRF4_9ZZZZ</name>
<dbReference type="Pfam" id="PF01061">
    <property type="entry name" value="ABC2_membrane"/>
    <property type="match status" value="1"/>
</dbReference>
<gene>
    <name evidence="7" type="ORF">B1B_12505</name>
</gene>
<organism evidence="7">
    <name type="scientific">mine drainage metagenome</name>
    <dbReference type="NCBI Taxonomy" id="410659"/>
    <lineage>
        <taxon>unclassified sequences</taxon>
        <taxon>metagenomes</taxon>
        <taxon>ecological metagenomes</taxon>
    </lineage>
</organism>
<dbReference type="GO" id="GO:0016020">
    <property type="term" value="C:membrane"/>
    <property type="evidence" value="ECO:0007669"/>
    <property type="project" value="UniProtKB-SubCell"/>
</dbReference>
<evidence type="ECO:0000259" key="6">
    <source>
        <dbReference type="Pfam" id="PF01061"/>
    </source>
</evidence>
<reference evidence="7" key="1">
    <citation type="submission" date="2013-08" db="EMBL/GenBank/DDBJ databases">
        <authorList>
            <person name="Mendez C."/>
            <person name="Richter M."/>
            <person name="Ferrer M."/>
            <person name="Sanchez J."/>
        </authorList>
    </citation>
    <scope>NUCLEOTIDE SEQUENCE</scope>
</reference>
<dbReference type="AlphaFoldDB" id="T0ZRF4"/>
<dbReference type="InterPro" id="IPR013525">
    <property type="entry name" value="ABC2_TM"/>
</dbReference>
<keyword evidence="4 5" id="KW-0472">Membrane</keyword>
<proteinExistence type="predicted"/>
<dbReference type="PANTHER" id="PTHR43027">
    <property type="entry name" value="DOXORUBICIN RESISTANCE ABC TRANSPORTER PERMEASE PROTEIN DRRC-RELATED"/>
    <property type="match status" value="1"/>
</dbReference>
<dbReference type="InterPro" id="IPR052902">
    <property type="entry name" value="ABC-2_transporter"/>
</dbReference>
<dbReference type="EMBL" id="AUZY01008193">
    <property type="protein sequence ID" value="EQD47057.1"/>
    <property type="molecule type" value="Genomic_DNA"/>
</dbReference>
<evidence type="ECO:0000256" key="1">
    <source>
        <dbReference type="ARBA" id="ARBA00004141"/>
    </source>
</evidence>
<comment type="caution">
    <text evidence="7">The sequence shown here is derived from an EMBL/GenBank/DDBJ whole genome shotgun (WGS) entry which is preliminary data.</text>
</comment>
<evidence type="ECO:0000256" key="5">
    <source>
        <dbReference type="SAM" id="Phobius"/>
    </source>
</evidence>
<evidence type="ECO:0000313" key="7">
    <source>
        <dbReference type="EMBL" id="EQD47057.1"/>
    </source>
</evidence>
<evidence type="ECO:0000256" key="4">
    <source>
        <dbReference type="ARBA" id="ARBA00023136"/>
    </source>
</evidence>
<feature type="transmembrane region" description="Helical" evidence="5">
    <location>
        <begin position="29"/>
        <end position="50"/>
    </location>
</feature>
<comment type="subcellular location">
    <subcellularLocation>
        <location evidence="1">Membrane</location>
        <topology evidence="1">Multi-pass membrane protein</topology>
    </subcellularLocation>
</comment>
<evidence type="ECO:0000256" key="3">
    <source>
        <dbReference type="ARBA" id="ARBA00022989"/>
    </source>
</evidence>
<feature type="domain" description="ABC-2 type transporter transmembrane" evidence="6">
    <location>
        <begin position="2"/>
        <end position="77"/>
    </location>
</feature>
<dbReference type="PANTHER" id="PTHR43027:SF1">
    <property type="entry name" value="DOXORUBICIN RESISTANCE ABC TRANSPORTER PERMEASE PROTEIN DRRC-RELATED"/>
    <property type="match status" value="1"/>
</dbReference>
<feature type="non-terminal residue" evidence="7">
    <location>
        <position position="84"/>
    </location>
</feature>
<accession>T0ZRF4</accession>
<keyword evidence="3 5" id="KW-1133">Transmembrane helix</keyword>
<keyword evidence="2 5" id="KW-0812">Transmembrane</keyword>
<sequence length="84" mass="9080">MVPFLIVGPLFFVSLGMLAGIVSKTPETAAVIGNVITFPMMFLAGTFFPVSSFSPGLQLVAKVLPLYYVIDGMNQVLLFNNIPR</sequence>